<organism evidence="1 2">
    <name type="scientific">Acanthosepion pharaonis</name>
    <name type="common">Pharaoh cuttlefish</name>
    <name type="synonym">Sepia pharaonis</name>
    <dbReference type="NCBI Taxonomy" id="158019"/>
    <lineage>
        <taxon>Eukaryota</taxon>
        <taxon>Metazoa</taxon>
        <taxon>Spiralia</taxon>
        <taxon>Lophotrochozoa</taxon>
        <taxon>Mollusca</taxon>
        <taxon>Cephalopoda</taxon>
        <taxon>Coleoidea</taxon>
        <taxon>Decapodiformes</taxon>
        <taxon>Sepiida</taxon>
        <taxon>Sepiina</taxon>
        <taxon>Sepiidae</taxon>
        <taxon>Acanthosepion</taxon>
    </lineage>
</organism>
<reference evidence="1" key="1">
    <citation type="submission" date="2021-01" db="EMBL/GenBank/DDBJ databases">
        <authorList>
            <person name="Li R."/>
            <person name="Bekaert M."/>
        </authorList>
    </citation>
    <scope>NUCLEOTIDE SEQUENCE</scope>
    <source>
        <strain evidence="1">Farmed</strain>
    </source>
</reference>
<proteinExistence type="predicted"/>
<accession>A0A812DEM2</accession>
<evidence type="ECO:0000313" key="2">
    <source>
        <dbReference type="Proteomes" id="UP000597762"/>
    </source>
</evidence>
<sequence>MLRASCDMECDHLSEKRSRDRKTLLDAKEKPRRFRFRTSFFLSDISLLNQTRTDITQNSDCKSAILISHWGNIDLPDFTHFISLLFFPPFFLNVDTHTHSLFSCPALFLSFSLPFFYACQSPFCLTAHPSSFILSPSVSLSPVFLLISPLSNSPFPSESLSLPRPSLFPSLSRPSFSLSLSPIPSLSLYFSPARPSLSLSPKKNRVVRLSLESVSRMVETSQARPSLPLIKKILKFYCQISKTKKGKI</sequence>
<keyword evidence="2" id="KW-1185">Reference proteome</keyword>
<evidence type="ECO:0000313" key="1">
    <source>
        <dbReference type="EMBL" id="CAE1294527.1"/>
    </source>
</evidence>
<protein>
    <submittedName>
        <fullName evidence="1">Uncharacterized protein</fullName>
    </submittedName>
</protein>
<name>A0A812DEM2_ACAPH</name>
<gene>
    <name evidence="1" type="ORF">SPHA_50442</name>
</gene>
<dbReference type="Proteomes" id="UP000597762">
    <property type="component" value="Unassembled WGS sequence"/>
</dbReference>
<dbReference type="AlphaFoldDB" id="A0A812DEM2"/>
<comment type="caution">
    <text evidence="1">The sequence shown here is derived from an EMBL/GenBank/DDBJ whole genome shotgun (WGS) entry which is preliminary data.</text>
</comment>
<dbReference type="EMBL" id="CAHIKZ030002970">
    <property type="protein sequence ID" value="CAE1294527.1"/>
    <property type="molecule type" value="Genomic_DNA"/>
</dbReference>